<organism evidence="9 10">
    <name type="scientific">Lodderomyces elongisporus (strain ATCC 11503 / CBS 2605 / JCM 1781 / NBRC 1676 / NRRL YB-4239)</name>
    <name type="common">Yeast</name>
    <name type="synonym">Saccharomyces elongisporus</name>
    <dbReference type="NCBI Taxonomy" id="379508"/>
    <lineage>
        <taxon>Eukaryota</taxon>
        <taxon>Fungi</taxon>
        <taxon>Dikarya</taxon>
        <taxon>Ascomycota</taxon>
        <taxon>Saccharomycotina</taxon>
        <taxon>Pichiomycetes</taxon>
        <taxon>Debaryomycetaceae</taxon>
        <taxon>Candida/Lodderomyces clade</taxon>
        <taxon>Lodderomyces</taxon>
    </lineage>
</organism>
<feature type="compositionally biased region" description="Polar residues" evidence="7">
    <location>
        <begin position="21"/>
        <end position="32"/>
    </location>
</feature>
<dbReference type="SMART" id="SM00066">
    <property type="entry name" value="GAL4"/>
    <property type="match status" value="1"/>
</dbReference>
<dbReference type="PANTHER" id="PTHR46910">
    <property type="entry name" value="TRANSCRIPTION FACTOR PDR1"/>
    <property type="match status" value="1"/>
</dbReference>
<evidence type="ECO:0000256" key="5">
    <source>
        <dbReference type="ARBA" id="ARBA00023163"/>
    </source>
</evidence>
<dbReference type="InParanoid" id="A5E2C3"/>
<feature type="compositionally biased region" description="Basic residues" evidence="7">
    <location>
        <begin position="278"/>
        <end position="295"/>
    </location>
</feature>
<comment type="subcellular location">
    <subcellularLocation>
        <location evidence="1">Nucleus</location>
    </subcellularLocation>
</comment>
<evidence type="ECO:0000256" key="1">
    <source>
        <dbReference type="ARBA" id="ARBA00004123"/>
    </source>
</evidence>
<gene>
    <name evidence="9" type="ORF">LELG_03760</name>
</gene>
<dbReference type="InterPro" id="IPR036864">
    <property type="entry name" value="Zn2-C6_fun-type_DNA-bd_sf"/>
</dbReference>
<feature type="compositionally biased region" description="Low complexity" evidence="7">
    <location>
        <begin position="1195"/>
        <end position="1212"/>
    </location>
</feature>
<feature type="compositionally biased region" description="Low complexity" evidence="7">
    <location>
        <begin position="1247"/>
        <end position="1261"/>
    </location>
</feature>
<feature type="compositionally biased region" description="Low complexity" evidence="7">
    <location>
        <begin position="994"/>
        <end position="1003"/>
    </location>
</feature>
<keyword evidence="5" id="KW-0804">Transcription</keyword>
<feature type="domain" description="Zn(2)-C6 fungal-type" evidence="8">
    <location>
        <begin position="143"/>
        <end position="173"/>
    </location>
</feature>
<feature type="compositionally biased region" description="Acidic residues" evidence="7">
    <location>
        <begin position="305"/>
        <end position="360"/>
    </location>
</feature>
<evidence type="ECO:0000259" key="8">
    <source>
        <dbReference type="PROSITE" id="PS50048"/>
    </source>
</evidence>
<feature type="compositionally biased region" description="Gly residues" evidence="7">
    <location>
        <begin position="1004"/>
        <end position="1017"/>
    </location>
</feature>
<dbReference type="VEuPathDB" id="FungiDB:LELG_03760"/>
<dbReference type="CDD" id="cd12148">
    <property type="entry name" value="fungal_TF_MHR"/>
    <property type="match status" value="1"/>
</dbReference>
<feature type="compositionally biased region" description="Low complexity" evidence="7">
    <location>
        <begin position="1269"/>
        <end position="1284"/>
    </location>
</feature>
<dbReference type="HOGENOM" id="CLU_254492_0_0_1"/>
<dbReference type="Gene3D" id="4.10.240.10">
    <property type="entry name" value="Zn(2)-C6 fungal-type DNA-binding domain"/>
    <property type="match status" value="1"/>
</dbReference>
<dbReference type="GO" id="GO:0000981">
    <property type="term" value="F:DNA-binding transcription factor activity, RNA polymerase II-specific"/>
    <property type="evidence" value="ECO:0007669"/>
    <property type="project" value="InterPro"/>
</dbReference>
<dbReference type="GO" id="GO:0003677">
    <property type="term" value="F:DNA binding"/>
    <property type="evidence" value="ECO:0007669"/>
    <property type="project" value="UniProtKB-KW"/>
</dbReference>
<feature type="region of interest" description="Disordered" evidence="7">
    <location>
        <begin position="1"/>
        <end position="76"/>
    </location>
</feature>
<dbReference type="InterPro" id="IPR001138">
    <property type="entry name" value="Zn2Cys6_DnaBD"/>
</dbReference>
<dbReference type="GO" id="GO:0005634">
    <property type="term" value="C:nucleus"/>
    <property type="evidence" value="ECO:0007669"/>
    <property type="project" value="UniProtKB-SubCell"/>
</dbReference>
<feature type="region of interest" description="Disordered" evidence="7">
    <location>
        <begin position="178"/>
        <end position="202"/>
    </location>
</feature>
<evidence type="ECO:0000313" key="9">
    <source>
        <dbReference type="EMBL" id="EDK45581.1"/>
    </source>
</evidence>
<dbReference type="PANTHER" id="PTHR46910:SF37">
    <property type="entry name" value="ZN(II)2CYS6 TRANSCRIPTION FACTOR (EUROFUNG)"/>
    <property type="match status" value="1"/>
</dbReference>
<dbReference type="EMBL" id="CH981528">
    <property type="protein sequence ID" value="EDK45581.1"/>
    <property type="molecule type" value="Genomic_DNA"/>
</dbReference>
<dbReference type="Proteomes" id="UP000001996">
    <property type="component" value="Unassembled WGS sequence"/>
</dbReference>
<keyword evidence="10" id="KW-1185">Reference proteome</keyword>
<evidence type="ECO:0000256" key="2">
    <source>
        <dbReference type="ARBA" id="ARBA00022723"/>
    </source>
</evidence>
<dbReference type="InterPro" id="IPR007219">
    <property type="entry name" value="XnlR_reg_dom"/>
</dbReference>
<feature type="compositionally biased region" description="Polar residues" evidence="7">
    <location>
        <begin position="1344"/>
        <end position="1354"/>
    </location>
</feature>
<sequence length="1398" mass="159643">MSDTPLPIDHGSLYAHHQQEENIPTYTQQQGLQQDEEPAQEQQQQQQQQNQIEQLETEEHDPSNKANYPNEILPTNYQPQLNLHNQFSRGVDQRSIKTTGSTITQDSTIALSPSEDNSSISTKPYSSSITYPLKKKRARIAKACQFCRLKKVKCDGGQPCLNCQQNNEGECVYANDTERKPRAPRAPSSTASSRVSKSRSMKELDGRLLNIEQLLTNLTKGLQGSNNNSSIKDIIPQQAALALSQLNQKSNNATTSYLRDIDEENEIDDGDYIYNKRIKNKKRNRNKNKNKNKKKNKDDNGIDREDNDDNDDDINDEDDDDDDNDDVDNEKDGEDDDDDDEEEEEDDDDDEEGEEGDENDFEGRERKGSRIPLQLNKFGYHSVINIFSEDSIRQLFRKLGHGRQSDIHSIVKMADIYSFYGLAFLDSASQPIQANLTNRTDLMDNTFPSITLPMEILTSFDEMYLASYVCDSTYIKKLFKDYFELNKQTPTKGPNSKLRPFTWSELMIMTVLVALSISAVIDERNNIKIRKTNLPIGESIQALSDEQLVELDSKCFFAMIYYYHRITWWGEGVASVQALLLFVMYCELVVSIMRFSSIPITIATRLALDLGLQRKECYEELSWHEKQTRKVVWWSCEYFEITNCFRNGLPPMLKSGDLTSFEESDRSVQTIMRSNIDLIRDLWKGPRSETYLNEMKEKKALHQCAAFFLHHLTKLRVEAYNQIFSNESRGKSFSTMIKVLGRINRNLSGLRDLAEPPITICFYDDDRFLFNKKNKPLEHILTVDSGYENLVAMYFNYYLLSMAINRVALQSIPNNKENKLLIEKSKEFKELSMQAARTILYVTKSFNLKTMLFSSFSWFLYYPFAALLHLASVWFEDPNSLDAERDISLMIETSLNFFAFRYKNKNSKIKRHCIRQTLFDLVSRFVLKVYLSVANDSVSDKFYKKYKNLRKHLNLVKEFPDFYSDGQELGINPQKASEFCHLWFRPYELINTNKSESGNTSTSSGGGNTSTSSGGGNVFTISGVGNTSSTSGGGNASSSSGVDGNAFTTRGNRNASSSSGSRNASTSSGGGTTSQSPNNNAAASKSLMERKIDSMLKHAISPLSSTQVRSQEYEDQLNDMAYQQQKQQIPQQYPHQSQEGERKRQYDQQQHQQQQQRKRLQRRQQREAHEQQHQQRHLQHLQQQQQQQDHHHHQQQQQQLYQQQQQQQQPQNQLNFNQQYLDSSIPQHVYSPGVAAATFGTNFQQSILQQQHQHPQNPQHLQHPHHLQHPQQQSQQHTPQMMPHVYNSRLSVGHPTPVSSSLSAAEAPSQQPPQQDYFPNFEHMFDDASNMGISELLDNYSAGTNTANTQSDGNTVRGGGTGTASSQEGNDGTTPKGSRSTNSGKSKTPSRRSRKSKR</sequence>
<dbReference type="SUPFAM" id="SSF57701">
    <property type="entry name" value="Zn2/Cys6 DNA-binding domain"/>
    <property type="match status" value="1"/>
</dbReference>
<reference evidence="9 10" key="1">
    <citation type="journal article" date="2009" name="Nature">
        <title>Evolution of pathogenicity and sexual reproduction in eight Candida genomes.</title>
        <authorList>
            <person name="Butler G."/>
            <person name="Rasmussen M.D."/>
            <person name="Lin M.F."/>
            <person name="Santos M.A."/>
            <person name="Sakthikumar S."/>
            <person name="Munro C.A."/>
            <person name="Rheinbay E."/>
            <person name="Grabherr M."/>
            <person name="Forche A."/>
            <person name="Reedy J.L."/>
            <person name="Agrafioti I."/>
            <person name="Arnaud M.B."/>
            <person name="Bates S."/>
            <person name="Brown A.J."/>
            <person name="Brunke S."/>
            <person name="Costanzo M.C."/>
            <person name="Fitzpatrick D.A."/>
            <person name="de Groot P.W."/>
            <person name="Harris D."/>
            <person name="Hoyer L.L."/>
            <person name="Hube B."/>
            <person name="Klis F.M."/>
            <person name="Kodira C."/>
            <person name="Lennard N."/>
            <person name="Logue M.E."/>
            <person name="Martin R."/>
            <person name="Neiman A.M."/>
            <person name="Nikolaou E."/>
            <person name="Quail M.A."/>
            <person name="Quinn J."/>
            <person name="Santos M.C."/>
            <person name="Schmitzberger F.F."/>
            <person name="Sherlock G."/>
            <person name="Shah P."/>
            <person name="Silverstein K.A."/>
            <person name="Skrzypek M.S."/>
            <person name="Soll D."/>
            <person name="Staggs R."/>
            <person name="Stansfield I."/>
            <person name="Stumpf M.P."/>
            <person name="Sudbery P.E."/>
            <person name="Srikantha T."/>
            <person name="Zeng Q."/>
            <person name="Berman J."/>
            <person name="Berriman M."/>
            <person name="Heitman J."/>
            <person name="Gow N.A."/>
            <person name="Lorenz M.C."/>
            <person name="Birren B.W."/>
            <person name="Kellis M."/>
            <person name="Cuomo C.A."/>
        </authorList>
    </citation>
    <scope>NUCLEOTIDE SEQUENCE [LARGE SCALE GENOMIC DNA]</scope>
    <source>
        <strain evidence="10">ATCC 11503 / BCRC 21390 / CBS 2605 / JCM 1781 / NBRC 1676 / NRRL YB-4239</strain>
    </source>
</reference>
<protein>
    <recommendedName>
        <fullName evidence="8">Zn(2)-C6 fungal-type domain-containing protein</fullName>
    </recommendedName>
</protein>
<feature type="compositionally biased region" description="Low complexity" evidence="7">
    <location>
        <begin position="1297"/>
        <end position="1315"/>
    </location>
</feature>
<feature type="compositionally biased region" description="Polar residues" evidence="7">
    <location>
        <begin position="1363"/>
        <end position="1384"/>
    </location>
</feature>
<keyword evidence="3" id="KW-0805">Transcription regulation</keyword>
<feature type="region of interest" description="Disordered" evidence="7">
    <location>
        <begin position="1247"/>
        <end position="1321"/>
    </location>
</feature>
<name>A5E2C3_LODEL</name>
<dbReference type="GO" id="GO:0008270">
    <property type="term" value="F:zinc ion binding"/>
    <property type="evidence" value="ECO:0007669"/>
    <property type="project" value="InterPro"/>
</dbReference>
<feature type="region of interest" description="Disordered" evidence="7">
    <location>
        <begin position="994"/>
        <end position="1083"/>
    </location>
</feature>
<keyword evidence="4" id="KW-0238">DNA-binding</keyword>
<dbReference type="InterPro" id="IPR050987">
    <property type="entry name" value="AtrR-like"/>
</dbReference>
<feature type="region of interest" description="Disordered" evidence="7">
    <location>
        <begin position="1344"/>
        <end position="1398"/>
    </location>
</feature>
<evidence type="ECO:0000256" key="4">
    <source>
        <dbReference type="ARBA" id="ARBA00023125"/>
    </source>
</evidence>
<dbReference type="CDD" id="cd00067">
    <property type="entry name" value="GAL4"/>
    <property type="match status" value="1"/>
</dbReference>
<dbReference type="Pfam" id="PF00172">
    <property type="entry name" value="Zn_clus"/>
    <property type="match status" value="1"/>
</dbReference>
<proteinExistence type="predicted"/>
<evidence type="ECO:0000256" key="3">
    <source>
        <dbReference type="ARBA" id="ARBA00023015"/>
    </source>
</evidence>
<evidence type="ECO:0000256" key="6">
    <source>
        <dbReference type="ARBA" id="ARBA00023242"/>
    </source>
</evidence>
<evidence type="ECO:0000256" key="7">
    <source>
        <dbReference type="SAM" id="MobiDB-lite"/>
    </source>
</evidence>
<dbReference type="eggNOG" id="ENOG502QZJZ">
    <property type="taxonomic scope" value="Eukaryota"/>
</dbReference>
<keyword evidence="6" id="KW-0539">Nucleus</keyword>
<dbReference type="PROSITE" id="PS50048">
    <property type="entry name" value="ZN2_CY6_FUNGAL_2"/>
    <property type="match status" value="1"/>
</dbReference>
<feature type="compositionally biased region" description="Low complexity" evidence="7">
    <location>
        <begin position="185"/>
        <end position="195"/>
    </location>
</feature>
<feature type="compositionally biased region" description="Low complexity" evidence="7">
    <location>
        <begin position="1022"/>
        <end position="1067"/>
    </location>
</feature>
<feature type="region of interest" description="Disordered" evidence="7">
    <location>
        <begin position="278"/>
        <end position="368"/>
    </location>
</feature>
<keyword evidence="2" id="KW-0479">Metal-binding</keyword>
<feature type="compositionally biased region" description="Basic residues" evidence="7">
    <location>
        <begin position="1388"/>
        <end position="1398"/>
    </location>
</feature>
<dbReference type="OrthoDB" id="2123952at2759"/>
<feature type="compositionally biased region" description="Low complexity" evidence="7">
    <location>
        <begin position="1123"/>
        <end position="1137"/>
    </location>
</feature>
<dbReference type="STRING" id="379508.A5E2C3"/>
<evidence type="ECO:0000313" key="10">
    <source>
        <dbReference type="Proteomes" id="UP000001996"/>
    </source>
</evidence>
<feature type="region of interest" description="Disordered" evidence="7">
    <location>
        <begin position="1123"/>
        <end position="1212"/>
    </location>
</feature>
<dbReference type="PROSITE" id="PS00463">
    <property type="entry name" value="ZN2_CY6_FUNGAL_1"/>
    <property type="match status" value="1"/>
</dbReference>
<accession>A5E2C3</accession>
<dbReference type="Pfam" id="PF04082">
    <property type="entry name" value="Fungal_trans"/>
    <property type="match status" value="1"/>
</dbReference>
<feature type="compositionally biased region" description="Low complexity" evidence="7">
    <location>
        <begin position="40"/>
        <end position="54"/>
    </location>
</feature>
<feature type="compositionally biased region" description="Basic and acidic residues" evidence="7">
    <location>
        <begin position="1164"/>
        <end position="1173"/>
    </location>
</feature>